<evidence type="ECO:0000313" key="2">
    <source>
        <dbReference type="Proteomes" id="UP000282926"/>
    </source>
</evidence>
<gene>
    <name evidence="1" type="ORF">EA187_07800</name>
</gene>
<reference evidence="1 2" key="1">
    <citation type="submission" date="2019-01" db="EMBL/GenBank/DDBJ databases">
        <title>Lujinxingia litoralis gen. nov., sp. nov. and Lujinxingia sediminis gen. nov., sp. nov., new members in the order Bradymonadales, isolated from coastal sediment.</title>
        <authorList>
            <person name="Li C.-M."/>
        </authorList>
    </citation>
    <scope>NUCLEOTIDE SEQUENCE [LARGE SCALE GENOMIC DNA]</scope>
    <source>
        <strain evidence="1 2">SEH01</strain>
    </source>
</reference>
<protein>
    <submittedName>
        <fullName evidence="1">Uncharacterized protein</fullName>
    </submittedName>
</protein>
<proteinExistence type="predicted"/>
<comment type="caution">
    <text evidence="1">The sequence shown here is derived from an EMBL/GenBank/DDBJ whole genome shotgun (WGS) entry which is preliminary data.</text>
</comment>
<keyword evidence="2" id="KW-1185">Reference proteome</keyword>
<name>A0ABY0CVC6_9DELT</name>
<dbReference type="RefSeq" id="WP_127779869.1">
    <property type="nucleotide sequence ID" value="NZ_SADD01000002.1"/>
</dbReference>
<accession>A0ABY0CVC6</accession>
<dbReference type="Proteomes" id="UP000282926">
    <property type="component" value="Unassembled WGS sequence"/>
</dbReference>
<sequence length="76" mass="8225">MTMQRWGGVCRPAPGQDMGEVDVRLMMVCEVMVQTAGAGALARGLLASTWRRGAVRSDVEDAFLEHGNERSEDGCV</sequence>
<organism evidence="1 2">
    <name type="scientific">Lujinxingia sediminis</name>
    <dbReference type="NCBI Taxonomy" id="2480984"/>
    <lineage>
        <taxon>Bacteria</taxon>
        <taxon>Deltaproteobacteria</taxon>
        <taxon>Bradymonadales</taxon>
        <taxon>Lujinxingiaceae</taxon>
        <taxon>Lujinxingia</taxon>
    </lineage>
</organism>
<evidence type="ECO:0000313" key="1">
    <source>
        <dbReference type="EMBL" id="RVU47026.1"/>
    </source>
</evidence>
<dbReference type="EMBL" id="SADD01000002">
    <property type="protein sequence ID" value="RVU47026.1"/>
    <property type="molecule type" value="Genomic_DNA"/>
</dbReference>